<dbReference type="EMBL" id="BAAAIH010000034">
    <property type="protein sequence ID" value="GAA1285373.1"/>
    <property type="molecule type" value="Genomic_DNA"/>
</dbReference>
<comment type="similarity">
    <text evidence="2 6">Belongs to the FPP/GGPP synthase family.</text>
</comment>
<evidence type="ECO:0000313" key="8">
    <source>
        <dbReference type="EMBL" id="GAA1285373.1"/>
    </source>
</evidence>
<reference evidence="9" key="1">
    <citation type="journal article" date="2019" name="Int. J. Syst. Evol. Microbiol.">
        <title>The Global Catalogue of Microorganisms (GCM) 10K type strain sequencing project: providing services to taxonomists for standard genome sequencing and annotation.</title>
        <authorList>
            <consortium name="The Broad Institute Genomics Platform"/>
            <consortium name="The Broad Institute Genome Sequencing Center for Infectious Disease"/>
            <person name="Wu L."/>
            <person name="Ma J."/>
        </authorList>
    </citation>
    <scope>NUCLEOTIDE SEQUENCE [LARGE SCALE GENOMIC DNA]</scope>
    <source>
        <strain evidence="9">JCM 11448</strain>
    </source>
</reference>
<evidence type="ECO:0000256" key="4">
    <source>
        <dbReference type="ARBA" id="ARBA00022723"/>
    </source>
</evidence>
<accession>A0ABP4HW48</accession>
<dbReference type="SUPFAM" id="SSF48576">
    <property type="entry name" value="Terpenoid synthases"/>
    <property type="match status" value="1"/>
</dbReference>
<evidence type="ECO:0000256" key="7">
    <source>
        <dbReference type="SAM" id="MobiDB-lite"/>
    </source>
</evidence>
<name>A0ABP4HW48_9ACTN</name>
<feature type="region of interest" description="Disordered" evidence="7">
    <location>
        <begin position="71"/>
        <end position="119"/>
    </location>
</feature>
<dbReference type="Proteomes" id="UP001500282">
    <property type="component" value="Unassembled WGS sequence"/>
</dbReference>
<protein>
    <submittedName>
        <fullName evidence="8">Polyprenyl synthetase family protein</fullName>
    </submittedName>
</protein>
<keyword evidence="9" id="KW-1185">Reference proteome</keyword>
<evidence type="ECO:0000256" key="2">
    <source>
        <dbReference type="ARBA" id="ARBA00006706"/>
    </source>
</evidence>
<dbReference type="CDD" id="cd00685">
    <property type="entry name" value="Trans_IPPS_HT"/>
    <property type="match status" value="1"/>
</dbReference>
<keyword evidence="4" id="KW-0479">Metal-binding</keyword>
<dbReference type="Gene3D" id="1.10.600.10">
    <property type="entry name" value="Farnesyl Diphosphate Synthase"/>
    <property type="match status" value="1"/>
</dbReference>
<organism evidence="8 9">
    <name type="scientific">Streptomyces javensis</name>
    <dbReference type="NCBI Taxonomy" id="114698"/>
    <lineage>
        <taxon>Bacteria</taxon>
        <taxon>Bacillati</taxon>
        <taxon>Actinomycetota</taxon>
        <taxon>Actinomycetes</taxon>
        <taxon>Kitasatosporales</taxon>
        <taxon>Streptomycetaceae</taxon>
        <taxon>Streptomyces</taxon>
        <taxon>Streptomyces violaceusniger group</taxon>
    </lineage>
</organism>
<dbReference type="PANTHER" id="PTHR12001">
    <property type="entry name" value="GERANYLGERANYL PYROPHOSPHATE SYNTHASE"/>
    <property type="match status" value="1"/>
</dbReference>
<comment type="caution">
    <text evidence="8">The sequence shown here is derived from an EMBL/GenBank/DDBJ whole genome shotgun (WGS) entry which is preliminary data.</text>
</comment>
<dbReference type="InterPro" id="IPR033749">
    <property type="entry name" value="Polyprenyl_synt_CS"/>
</dbReference>
<dbReference type="InterPro" id="IPR008949">
    <property type="entry name" value="Isoprenoid_synthase_dom_sf"/>
</dbReference>
<evidence type="ECO:0000256" key="5">
    <source>
        <dbReference type="ARBA" id="ARBA00022842"/>
    </source>
</evidence>
<sequence length="381" mass="39692">MAMELTFGDPALTARLERGMDASEEWLRALAAGAQDPCVAEVAGHLFGPGGKRLRPLLALVGAEFGERAPSGADPYASAPSGADPYATAPSGADPYATAPPGADPYATDPYATNPAAADPSRAVEAAALAELVHVASLYHDDVMDQAHTRRGVPSVNARWGNTTAVLAGNWLLSKAAQLAAELGPETIRLQSKVTNRLIMGQIRELVGPSDEDDPLSHYFTVVAGKSAALISMALQLGAVRTGAPEHVVQTLAEYGEHLGIAFQISDDILDITSTSEVSGKEQGKDLAIGVASLPVLLALADERPEAGELRTLLTAATAGPEGAGLPRAVALLHRCGALAEARTVMHARLLRARSAANRLPDGPATRVLHALCDFVARRDH</sequence>
<proteinExistence type="inferred from homology"/>
<gene>
    <name evidence="8" type="ORF">GCM10009579_54460</name>
</gene>
<evidence type="ECO:0000313" key="9">
    <source>
        <dbReference type="Proteomes" id="UP001500282"/>
    </source>
</evidence>
<dbReference type="SFLD" id="SFLDS00005">
    <property type="entry name" value="Isoprenoid_Synthase_Type_I"/>
    <property type="match status" value="1"/>
</dbReference>
<evidence type="ECO:0000256" key="6">
    <source>
        <dbReference type="RuleBase" id="RU004466"/>
    </source>
</evidence>
<dbReference type="Pfam" id="PF00348">
    <property type="entry name" value="polyprenyl_synt"/>
    <property type="match status" value="1"/>
</dbReference>
<keyword evidence="5" id="KW-0460">Magnesium</keyword>
<comment type="cofactor">
    <cofactor evidence="1">
        <name>Mg(2+)</name>
        <dbReference type="ChEBI" id="CHEBI:18420"/>
    </cofactor>
</comment>
<keyword evidence="3 6" id="KW-0808">Transferase</keyword>
<dbReference type="PANTHER" id="PTHR12001:SF69">
    <property type="entry name" value="ALL TRANS-POLYPRENYL-DIPHOSPHATE SYNTHASE PDSS1"/>
    <property type="match status" value="1"/>
</dbReference>
<dbReference type="InterPro" id="IPR000092">
    <property type="entry name" value="Polyprenyl_synt"/>
</dbReference>
<evidence type="ECO:0000256" key="1">
    <source>
        <dbReference type="ARBA" id="ARBA00001946"/>
    </source>
</evidence>
<dbReference type="PROSITE" id="PS00444">
    <property type="entry name" value="POLYPRENYL_SYNTHASE_2"/>
    <property type="match status" value="1"/>
</dbReference>
<evidence type="ECO:0000256" key="3">
    <source>
        <dbReference type="ARBA" id="ARBA00022679"/>
    </source>
</evidence>